<dbReference type="EMBL" id="JACOFU010000003">
    <property type="protein sequence ID" value="MBC3831798.1"/>
    <property type="molecule type" value="Genomic_DNA"/>
</dbReference>
<evidence type="ECO:0000313" key="1">
    <source>
        <dbReference type="EMBL" id="MBC3831798.1"/>
    </source>
</evidence>
<comment type="caution">
    <text evidence="1">The sequence shown here is derived from an EMBL/GenBank/DDBJ whole genome shotgun (WGS) entry which is preliminary data.</text>
</comment>
<sequence length="202" mass="23063">MNKFFLSIFLLLHRIRDIKAAIKKTFLLFILLVSSPLFAQQTANISTFHRLLIFNDKSELMLVRIKDSDRWVTPGWYQDEQLTIKQGLEQVAGSYGVKISPPVLRGVFTLKDGQSRVISTRLIYSTKIISGTPEAPPIIGEIKWLPVHEAAKIVTYPHISMQFMQITKYPNIVWGGTQYMPQDSSTNKSEIDAFYPLVNMSK</sequence>
<reference evidence="1 2" key="1">
    <citation type="submission" date="2020-08" db="EMBL/GenBank/DDBJ databases">
        <title>Novel species isolated from subtropical streams in China.</title>
        <authorList>
            <person name="Lu H."/>
        </authorList>
    </citation>
    <scope>NUCLEOTIDE SEQUENCE [LARGE SCALE GENOMIC DNA]</scope>
    <source>
        <strain evidence="1 2">KCTC 52442</strain>
    </source>
</reference>
<protein>
    <submittedName>
        <fullName evidence="1">NUDIX hydrolase</fullName>
    </submittedName>
</protein>
<dbReference type="CDD" id="cd02883">
    <property type="entry name" value="NUDIX_Hydrolase"/>
    <property type="match status" value="1"/>
</dbReference>
<organism evidence="1 2">
    <name type="scientific">Undibacterium amnicola</name>
    <dbReference type="NCBI Taxonomy" id="1834038"/>
    <lineage>
        <taxon>Bacteria</taxon>
        <taxon>Pseudomonadati</taxon>
        <taxon>Pseudomonadota</taxon>
        <taxon>Betaproteobacteria</taxon>
        <taxon>Burkholderiales</taxon>
        <taxon>Oxalobacteraceae</taxon>
        <taxon>Undibacterium</taxon>
    </lineage>
</organism>
<dbReference type="GO" id="GO:0016787">
    <property type="term" value="F:hydrolase activity"/>
    <property type="evidence" value="ECO:0007669"/>
    <property type="project" value="UniProtKB-KW"/>
</dbReference>
<gene>
    <name evidence="1" type="ORF">H8K33_09785</name>
</gene>
<proteinExistence type="predicted"/>
<keyword evidence="1" id="KW-0378">Hydrolase</keyword>
<evidence type="ECO:0000313" key="2">
    <source>
        <dbReference type="Proteomes" id="UP000643610"/>
    </source>
</evidence>
<dbReference type="Gene3D" id="3.90.79.10">
    <property type="entry name" value="Nucleoside Triphosphate Pyrophosphohydrolase"/>
    <property type="match status" value="1"/>
</dbReference>
<accession>A0ABR6XR21</accession>
<dbReference type="Proteomes" id="UP000643610">
    <property type="component" value="Unassembled WGS sequence"/>
</dbReference>
<dbReference type="RefSeq" id="WP_186890828.1">
    <property type="nucleotide sequence ID" value="NZ_JACOFU010000003.1"/>
</dbReference>
<keyword evidence="2" id="KW-1185">Reference proteome</keyword>
<name>A0ABR6XR21_9BURK</name>